<dbReference type="Proteomes" id="UP000310108">
    <property type="component" value="Unassembled WGS sequence"/>
</dbReference>
<dbReference type="EMBL" id="PJEX01000080">
    <property type="protein sequence ID" value="TKW56000.1"/>
    <property type="molecule type" value="Genomic_DNA"/>
</dbReference>
<sequence length="95" mass="10432">MRHKRGLVYLASFLALPAISSAFLALFSRTFLTSSMVSLNSFSPSSLCLSATSRSCFSLGRIWSPSGIMLKYWSRPKDPPIWEPLDLALSTASVT</sequence>
<gene>
    <name evidence="1" type="ORF">CTA1_11382</name>
</gene>
<organism evidence="1 2">
    <name type="scientific">Colletotrichum tanaceti</name>
    <dbReference type="NCBI Taxonomy" id="1306861"/>
    <lineage>
        <taxon>Eukaryota</taxon>
        <taxon>Fungi</taxon>
        <taxon>Dikarya</taxon>
        <taxon>Ascomycota</taxon>
        <taxon>Pezizomycotina</taxon>
        <taxon>Sordariomycetes</taxon>
        <taxon>Hypocreomycetidae</taxon>
        <taxon>Glomerellales</taxon>
        <taxon>Glomerellaceae</taxon>
        <taxon>Colletotrichum</taxon>
        <taxon>Colletotrichum destructivum species complex</taxon>
    </lineage>
</organism>
<dbReference type="AlphaFoldDB" id="A0A4U6XJ44"/>
<accession>A0A4U6XJ44</accession>
<evidence type="ECO:0000313" key="2">
    <source>
        <dbReference type="Proteomes" id="UP000310108"/>
    </source>
</evidence>
<proteinExistence type="predicted"/>
<comment type="caution">
    <text evidence="1">The sequence shown here is derived from an EMBL/GenBank/DDBJ whole genome shotgun (WGS) entry which is preliminary data.</text>
</comment>
<reference evidence="1 2" key="1">
    <citation type="journal article" date="2019" name="PLoS ONE">
        <title>Comparative genome analysis indicates high evolutionary potential of pathogenicity genes in Colletotrichum tanaceti.</title>
        <authorList>
            <person name="Lelwala R.V."/>
            <person name="Korhonen P.K."/>
            <person name="Young N.D."/>
            <person name="Scott J.B."/>
            <person name="Ades P.A."/>
            <person name="Gasser R.B."/>
            <person name="Taylor P.W.J."/>
        </authorList>
    </citation>
    <scope>NUCLEOTIDE SEQUENCE [LARGE SCALE GENOMIC DNA]</scope>
    <source>
        <strain evidence="1">BRIP57314</strain>
    </source>
</reference>
<protein>
    <submittedName>
        <fullName evidence="1">Uncharacterized protein</fullName>
    </submittedName>
</protein>
<evidence type="ECO:0000313" key="1">
    <source>
        <dbReference type="EMBL" id="TKW56000.1"/>
    </source>
</evidence>
<name>A0A4U6XJ44_9PEZI</name>
<keyword evidence="2" id="KW-1185">Reference proteome</keyword>